<evidence type="ECO:0000313" key="5">
    <source>
        <dbReference type="EMBL" id="MBF6303074.1"/>
    </source>
</evidence>
<proteinExistence type="predicted"/>
<dbReference type="SUPFAM" id="SSF52777">
    <property type="entry name" value="CoA-dependent acyltransferases"/>
    <property type="match status" value="2"/>
</dbReference>
<dbReference type="Proteomes" id="UP000702209">
    <property type="component" value="Unassembled WGS sequence"/>
</dbReference>
<dbReference type="InterPro" id="IPR020806">
    <property type="entry name" value="PKS_PP-bd"/>
</dbReference>
<dbReference type="SUPFAM" id="SSF47336">
    <property type="entry name" value="ACP-like"/>
    <property type="match status" value="1"/>
</dbReference>
<comment type="caution">
    <text evidence="5">The sequence shown here is derived from an EMBL/GenBank/DDBJ whole genome shotgun (WGS) entry which is preliminary data.</text>
</comment>
<dbReference type="PANTHER" id="PTHR45527:SF1">
    <property type="entry name" value="FATTY ACID SYNTHASE"/>
    <property type="match status" value="1"/>
</dbReference>
<dbReference type="InterPro" id="IPR009081">
    <property type="entry name" value="PP-bd_ACP"/>
</dbReference>
<dbReference type="EMBL" id="JADLQX010000138">
    <property type="protein sequence ID" value="MBF6303074.1"/>
    <property type="molecule type" value="Genomic_DNA"/>
</dbReference>
<dbReference type="InterPro" id="IPR001242">
    <property type="entry name" value="Condensation_dom"/>
</dbReference>
<evidence type="ECO:0000313" key="6">
    <source>
        <dbReference type="Proteomes" id="UP000702209"/>
    </source>
</evidence>
<evidence type="ECO:0000256" key="3">
    <source>
        <dbReference type="ARBA" id="ARBA00022553"/>
    </source>
</evidence>
<dbReference type="Gene3D" id="1.10.1200.10">
    <property type="entry name" value="ACP-like"/>
    <property type="match status" value="1"/>
</dbReference>
<dbReference type="CDD" id="cd19540">
    <property type="entry name" value="LCL_NRPS-like"/>
    <property type="match status" value="1"/>
</dbReference>
<dbReference type="PROSITE" id="PS00012">
    <property type="entry name" value="PHOSPHOPANTETHEINE"/>
    <property type="match status" value="1"/>
</dbReference>
<dbReference type="PROSITE" id="PS50075">
    <property type="entry name" value="CARRIER"/>
    <property type="match status" value="1"/>
</dbReference>
<evidence type="ECO:0000259" key="4">
    <source>
        <dbReference type="PROSITE" id="PS50075"/>
    </source>
</evidence>
<dbReference type="SMART" id="SM00823">
    <property type="entry name" value="PKS_PP"/>
    <property type="match status" value="1"/>
</dbReference>
<evidence type="ECO:0000256" key="1">
    <source>
        <dbReference type="ARBA" id="ARBA00001957"/>
    </source>
</evidence>
<dbReference type="Gene3D" id="3.30.559.10">
    <property type="entry name" value="Chloramphenicol acetyltransferase-like domain"/>
    <property type="match status" value="1"/>
</dbReference>
<dbReference type="PANTHER" id="PTHR45527">
    <property type="entry name" value="NONRIBOSOMAL PEPTIDE SYNTHETASE"/>
    <property type="match status" value="1"/>
</dbReference>
<evidence type="ECO:0000256" key="2">
    <source>
        <dbReference type="ARBA" id="ARBA00022450"/>
    </source>
</evidence>
<organism evidence="5 6">
    <name type="scientific">Nocardia amamiensis</name>
    <dbReference type="NCBI Taxonomy" id="404578"/>
    <lineage>
        <taxon>Bacteria</taxon>
        <taxon>Bacillati</taxon>
        <taxon>Actinomycetota</taxon>
        <taxon>Actinomycetes</taxon>
        <taxon>Mycobacteriales</taxon>
        <taxon>Nocardiaceae</taxon>
        <taxon>Nocardia</taxon>
    </lineage>
</organism>
<dbReference type="InterPro" id="IPR036736">
    <property type="entry name" value="ACP-like_sf"/>
</dbReference>
<feature type="domain" description="Carrier" evidence="4">
    <location>
        <begin position="15"/>
        <end position="90"/>
    </location>
</feature>
<dbReference type="Gene3D" id="3.30.559.30">
    <property type="entry name" value="Nonribosomal peptide synthetase, condensation domain"/>
    <property type="match status" value="1"/>
</dbReference>
<comment type="cofactor">
    <cofactor evidence="1">
        <name>pantetheine 4'-phosphate</name>
        <dbReference type="ChEBI" id="CHEBI:47942"/>
    </cofactor>
</comment>
<dbReference type="RefSeq" id="WP_228839050.1">
    <property type="nucleotide sequence ID" value="NZ_JADLQX010000138.1"/>
</dbReference>
<feature type="non-terminal residue" evidence="5">
    <location>
        <position position="1"/>
    </location>
</feature>
<keyword evidence="2" id="KW-0596">Phosphopantetheine</keyword>
<accession>A0ABS0D7B7</accession>
<dbReference type="Pfam" id="PF00668">
    <property type="entry name" value="Condensation"/>
    <property type="match status" value="1"/>
</dbReference>
<keyword evidence="3" id="KW-0597">Phosphoprotein</keyword>
<sequence>KALPAPVFEAKVFRAPSTPIEEIVAEVFADLLGVPRVGVDDDFFELGGNSLVATQVTARLSAALNTDIGVRVLFEAPTVAALAARVESHAGTGARQALTAQVRPEYPPLSLAQQRMWFLNRFDADSAANNIPAAVRLDGALDLDALRGAIADVIARHESLRTVYPSRDGVAYQRVLRATKAIPELDVVEVAEGQLLGALYAFVERGFDVTTEPPVRLRAYRLAPDDYVLVVVVHHIAADGFSMRPLVRDLMTAYVARTSAAQPGWPPLAVQYVDFALWQRDTLGSEDDPTSLISEQLDYWRGALAGLPDELRLSGRPRPAVASYRAGTHRFRVPGELIDELNRVAHAHGTTLFMVVHSAFAALLARLSGSDDVAIGIPVAGRGEQALDDLVGMFVNTLVLRAQVDTAESFADLLAQVRERDLQAFAHADVPFERLVEVLNPARSQARHPLFQVMLSFQNLGRTALELPGLTVSELGIDQPTAKFDLQLTLSEVPGAETAMDAELVYATDLFDGAFAGTFAERFVRVLHGVAA</sequence>
<reference evidence="5 6" key="1">
    <citation type="submission" date="2020-10" db="EMBL/GenBank/DDBJ databases">
        <title>Identification of Nocardia species via Next-generation sequencing and recognition of intraspecies genetic diversity.</title>
        <authorList>
            <person name="Li P."/>
            <person name="Li P."/>
            <person name="Lu B."/>
        </authorList>
    </citation>
    <scope>NUCLEOTIDE SEQUENCE [LARGE SCALE GENOMIC DNA]</scope>
    <source>
        <strain evidence="5 6">BJ06-0157</strain>
    </source>
</reference>
<dbReference type="InterPro" id="IPR023213">
    <property type="entry name" value="CAT-like_dom_sf"/>
</dbReference>
<protein>
    <submittedName>
        <fullName evidence="5">Non-ribosomal peptide synthetase</fullName>
    </submittedName>
</protein>
<dbReference type="Pfam" id="PF00550">
    <property type="entry name" value="PP-binding"/>
    <property type="match status" value="1"/>
</dbReference>
<dbReference type="InterPro" id="IPR006162">
    <property type="entry name" value="Ppantetheine_attach_site"/>
</dbReference>
<feature type="non-terminal residue" evidence="5">
    <location>
        <position position="532"/>
    </location>
</feature>
<gene>
    <name evidence="5" type="ORF">IU459_37080</name>
</gene>
<keyword evidence="6" id="KW-1185">Reference proteome</keyword>
<name>A0ABS0D7B7_9NOCA</name>